<proteinExistence type="predicted"/>
<dbReference type="Proteomes" id="UP000886998">
    <property type="component" value="Unassembled WGS sequence"/>
</dbReference>
<comment type="caution">
    <text evidence="2">The sequence shown here is derived from an EMBL/GenBank/DDBJ whole genome shotgun (WGS) entry which is preliminary data.</text>
</comment>
<protein>
    <submittedName>
        <fullName evidence="2">Uncharacterized protein</fullName>
    </submittedName>
</protein>
<accession>A0A8X6X2K8</accession>
<feature type="region of interest" description="Disordered" evidence="1">
    <location>
        <begin position="152"/>
        <end position="182"/>
    </location>
</feature>
<sequence>MSLDDLDCVGEGDQISAAYLNGIHSRGQRILALVPKLHAPSDASDQSDPECELDDNSTHFFFPAPSWGSIADLNISIYGPDSEDEQNARVCHDVTDEPDISLNYSVNYVPLTSILREIDAGNYENVPSTLSAIASFPDTPVTPAIPITPDIVSRKKNTRKSRKTRSKKTNLPPAKRAKKTKRFQLTYNWKRASLIPSQSTNRRKSDRRRKLH</sequence>
<organism evidence="2 3">
    <name type="scientific">Trichonephila inaurata madagascariensis</name>
    <dbReference type="NCBI Taxonomy" id="2747483"/>
    <lineage>
        <taxon>Eukaryota</taxon>
        <taxon>Metazoa</taxon>
        <taxon>Ecdysozoa</taxon>
        <taxon>Arthropoda</taxon>
        <taxon>Chelicerata</taxon>
        <taxon>Arachnida</taxon>
        <taxon>Araneae</taxon>
        <taxon>Araneomorphae</taxon>
        <taxon>Entelegynae</taxon>
        <taxon>Araneoidea</taxon>
        <taxon>Nephilidae</taxon>
        <taxon>Trichonephila</taxon>
        <taxon>Trichonephila inaurata</taxon>
    </lineage>
</organism>
<dbReference type="EMBL" id="BMAV01004630">
    <property type="protein sequence ID" value="GFY45115.1"/>
    <property type="molecule type" value="Genomic_DNA"/>
</dbReference>
<gene>
    <name evidence="2" type="ORF">TNIN_228701</name>
</gene>
<evidence type="ECO:0000256" key="1">
    <source>
        <dbReference type="SAM" id="MobiDB-lite"/>
    </source>
</evidence>
<feature type="compositionally biased region" description="Basic residues" evidence="1">
    <location>
        <begin position="154"/>
        <end position="168"/>
    </location>
</feature>
<keyword evidence="3" id="KW-1185">Reference proteome</keyword>
<name>A0A8X6X2K8_9ARAC</name>
<evidence type="ECO:0000313" key="2">
    <source>
        <dbReference type="EMBL" id="GFY45115.1"/>
    </source>
</evidence>
<dbReference type="OrthoDB" id="123207at2759"/>
<evidence type="ECO:0000313" key="3">
    <source>
        <dbReference type="Proteomes" id="UP000886998"/>
    </source>
</evidence>
<dbReference type="AlphaFoldDB" id="A0A8X6X2K8"/>
<reference evidence="2" key="1">
    <citation type="submission" date="2020-08" db="EMBL/GenBank/DDBJ databases">
        <title>Multicomponent nature underlies the extraordinary mechanical properties of spider dragline silk.</title>
        <authorList>
            <person name="Kono N."/>
            <person name="Nakamura H."/>
            <person name="Mori M."/>
            <person name="Yoshida Y."/>
            <person name="Ohtoshi R."/>
            <person name="Malay A.D."/>
            <person name="Moran D.A.P."/>
            <person name="Tomita M."/>
            <person name="Numata K."/>
            <person name="Arakawa K."/>
        </authorList>
    </citation>
    <scope>NUCLEOTIDE SEQUENCE</scope>
</reference>